<accession>A0A8E2EE11</accession>
<dbReference type="EMBL" id="KV744898">
    <property type="protein sequence ID" value="OCK82118.1"/>
    <property type="molecule type" value="Genomic_DNA"/>
</dbReference>
<dbReference type="SUPFAM" id="SSF53448">
    <property type="entry name" value="Nucleotide-diphospho-sugar transferases"/>
    <property type="match status" value="1"/>
</dbReference>
<dbReference type="PANTHER" id="PTHR31306:SF3">
    <property type="entry name" value="NUCLEOTIDE-DIPHOSPHO-SUGAR TRANSFERASE DOMAIN-CONTAINING PROTEIN"/>
    <property type="match status" value="1"/>
</dbReference>
<dbReference type="Pfam" id="PF05637">
    <property type="entry name" value="Glyco_transf_34"/>
    <property type="match status" value="1"/>
</dbReference>
<dbReference type="OrthoDB" id="3763672at2759"/>
<evidence type="ECO:0000256" key="2">
    <source>
        <dbReference type="ARBA" id="ARBA00022676"/>
    </source>
</evidence>
<dbReference type="InterPro" id="IPR029044">
    <property type="entry name" value="Nucleotide-diphossugar_trans"/>
</dbReference>
<evidence type="ECO:0008006" key="6">
    <source>
        <dbReference type="Google" id="ProtNLM"/>
    </source>
</evidence>
<name>A0A8E2EE11_9PEZI</name>
<dbReference type="PANTHER" id="PTHR31306">
    <property type="entry name" value="ALPHA-1,6-MANNOSYLTRANSFERASE MNN11-RELATED"/>
    <property type="match status" value="1"/>
</dbReference>
<comment type="similarity">
    <text evidence="1">Belongs to the glycosyltransferase 34 family.</text>
</comment>
<dbReference type="Proteomes" id="UP000250266">
    <property type="component" value="Unassembled WGS sequence"/>
</dbReference>
<sequence length="317" mass="37006">MPRSPTNTHDEAHILQKALQFIFNPAEFSITEPSFADDGVVYKLPSHPIYQTSLGKKICIIDVDTRSFDLENQIMYKGPFSWESFQFYSAGIMNHYTYAMTHGYDYKFIHAANFTDRSPTWIKPSAIANLLEEYKFVIFLDADAMFNHMQIPVEWLLNYWQITSDISLAMALDPVVTDGTNNDTHGRLYTNTGFIIAQQNARTQEILRAWHECPDDVRYPGCSEWKNPRFHEQSAFGTYVRYDYEANIKELPCAEANGEPDFEQCPGTFVTHFWWRTYSEKDYFQQTVMQALTGRIQKMYVDHQKDIVRKQSKNEIL</sequence>
<dbReference type="GO" id="GO:0006487">
    <property type="term" value="P:protein N-linked glycosylation"/>
    <property type="evidence" value="ECO:0007669"/>
    <property type="project" value="TreeGrafter"/>
</dbReference>
<reference evidence="4 5" key="1">
    <citation type="journal article" date="2016" name="Nat. Commun.">
        <title>Ectomycorrhizal ecology is imprinted in the genome of the dominant symbiotic fungus Cenococcum geophilum.</title>
        <authorList>
            <consortium name="DOE Joint Genome Institute"/>
            <person name="Peter M."/>
            <person name="Kohler A."/>
            <person name="Ohm R.A."/>
            <person name="Kuo A."/>
            <person name="Krutzmann J."/>
            <person name="Morin E."/>
            <person name="Arend M."/>
            <person name="Barry K.W."/>
            <person name="Binder M."/>
            <person name="Choi C."/>
            <person name="Clum A."/>
            <person name="Copeland A."/>
            <person name="Grisel N."/>
            <person name="Haridas S."/>
            <person name="Kipfer T."/>
            <person name="LaButti K."/>
            <person name="Lindquist E."/>
            <person name="Lipzen A."/>
            <person name="Maire R."/>
            <person name="Meier B."/>
            <person name="Mihaltcheva S."/>
            <person name="Molinier V."/>
            <person name="Murat C."/>
            <person name="Poggeler S."/>
            <person name="Quandt C.A."/>
            <person name="Sperisen C."/>
            <person name="Tritt A."/>
            <person name="Tisserant E."/>
            <person name="Crous P.W."/>
            <person name="Henrissat B."/>
            <person name="Nehls U."/>
            <person name="Egli S."/>
            <person name="Spatafora J.W."/>
            <person name="Grigoriev I.V."/>
            <person name="Martin F.M."/>
        </authorList>
    </citation>
    <scope>NUCLEOTIDE SEQUENCE [LARGE SCALE GENOMIC DNA]</scope>
    <source>
        <strain evidence="4 5">CBS 459.81</strain>
    </source>
</reference>
<evidence type="ECO:0000313" key="5">
    <source>
        <dbReference type="Proteomes" id="UP000250266"/>
    </source>
</evidence>
<keyword evidence="2" id="KW-0328">Glycosyltransferase</keyword>
<gene>
    <name evidence="4" type="ORF">K432DRAFT_293973</name>
</gene>
<dbReference type="AlphaFoldDB" id="A0A8E2EE11"/>
<dbReference type="InterPro" id="IPR008630">
    <property type="entry name" value="Glyco_trans_34"/>
</dbReference>
<proteinExistence type="inferred from homology"/>
<evidence type="ECO:0000256" key="3">
    <source>
        <dbReference type="ARBA" id="ARBA00022679"/>
    </source>
</evidence>
<evidence type="ECO:0000256" key="1">
    <source>
        <dbReference type="ARBA" id="ARBA00005664"/>
    </source>
</evidence>
<protein>
    <recommendedName>
        <fullName evidence="6">Nucleotide-diphospho-sugar transferase domain-containing protein</fullName>
    </recommendedName>
</protein>
<organism evidence="4 5">
    <name type="scientific">Lepidopterella palustris CBS 459.81</name>
    <dbReference type="NCBI Taxonomy" id="1314670"/>
    <lineage>
        <taxon>Eukaryota</taxon>
        <taxon>Fungi</taxon>
        <taxon>Dikarya</taxon>
        <taxon>Ascomycota</taxon>
        <taxon>Pezizomycotina</taxon>
        <taxon>Dothideomycetes</taxon>
        <taxon>Pleosporomycetidae</taxon>
        <taxon>Mytilinidiales</taxon>
        <taxon>Argynnaceae</taxon>
        <taxon>Lepidopterella</taxon>
    </lineage>
</organism>
<evidence type="ECO:0000313" key="4">
    <source>
        <dbReference type="EMBL" id="OCK82118.1"/>
    </source>
</evidence>
<keyword evidence="3" id="KW-0808">Transferase</keyword>
<keyword evidence="5" id="KW-1185">Reference proteome</keyword>
<dbReference type="GO" id="GO:0000139">
    <property type="term" value="C:Golgi membrane"/>
    <property type="evidence" value="ECO:0007669"/>
    <property type="project" value="TreeGrafter"/>
</dbReference>
<dbReference type="Gene3D" id="3.90.550.10">
    <property type="entry name" value="Spore Coat Polysaccharide Biosynthesis Protein SpsA, Chain A"/>
    <property type="match status" value="1"/>
</dbReference>
<dbReference type="GO" id="GO:0016757">
    <property type="term" value="F:glycosyltransferase activity"/>
    <property type="evidence" value="ECO:0007669"/>
    <property type="project" value="UniProtKB-KW"/>
</dbReference>